<comment type="pathway">
    <text evidence="3">Sphingolipid metabolism.</text>
</comment>
<dbReference type="InterPro" id="IPR045022">
    <property type="entry name" value="KDSR-like"/>
</dbReference>
<keyword evidence="6" id="KW-0256">Endoplasmic reticulum</keyword>
<feature type="transmembrane region" description="Helical" evidence="14">
    <location>
        <begin position="189"/>
        <end position="207"/>
    </location>
</feature>
<dbReference type="AlphaFoldDB" id="A0A6I8UQG0"/>
<comment type="subcellular location">
    <subcellularLocation>
        <location evidence="1">Endoplasmic reticulum</location>
    </subcellularLocation>
</comment>
<comment type="function">
    <text evidence="12">Catalyzes the reduction of 3'-oxosphinganine (3-ketodihydrosphingosine/KDS) to sphinganine (dihydrosphingosine/DHS), the second step of de novo sphingolipid biosynthesis.</text>
</comment>
<reference evidence="15" key="1">
    <citation type="submission" date="2024-06" db="UniProtKB">
        <authorList>
            <consortium name="RefSeq"/>
        </authorList>
    </citation>
    <scope>NUCLEOTIDE SEQUENCE [LARGE SCALE GENOMIC DNA]</scope>
    <source>
        <strain evidence="15">MV2-25</strain>
    </source>
</reference>
<dbReference type="FunFam" id="3.40.50.720:FF:000165">
    <property type="entry name" value="3-ketodihydrosphingosine reductase"/>
    <property type="match status" value="1"/>
</dbReference>
<keyword evidence="14" id="KW-1133">Transmembrane helix</keyword>
<evidence type="ECO:0000256" key="14">
    <source>
        <dbReference type="SAM" id="Phobius"/>
    </source>
</evidence>
<dbReference type="PANTHER" id="PTHR43550:SF3">
    <property type="entry name" value="3-KETODIHYDROSPHINGOSINE REDUCTASE"/>
    <property type="match status" value="1"/>
</dbReference>
<dbReference type="GO" id="GO:0000166">
    <property type="term" value="F:nucleotide binding"/>
    <property type="evidence" value="ECO:0007669"/>
    <property type="project" value="UniProtKB-KW"/>
</dbReference>
<dbReference type="GO" id="GO:0047560">
    <property type="term" value="F:3-dehydrosphinganine reductase activity"/>
    <property type="evidence" value="ECO:0007669"/>
    <property type="project" value="UniProtKB-EC"/>
</dbReference>
<evidence type="ECO:0000256" key="9">
    <source>
        <dbReference type="ARBA" id="ARBA00023002"/>
    </source>
</evidence>
<keyword evidence="9" id="KW-0560">Oxidoreductase</keyword>
<sequence>MINAIISKFVGGFEWFRLVIMEFSWDIIVSLGLVVLAHSIVYVFVMKKRAKSIDGRHVVVTGGSSGIGVCLAIECVTKGAHVTIIARDEKRLKAAVDQLELVRQRADQKIQYRSLDIGGDYEEVARVLAETEETVGPIYALLNCAGMAICGVFEEVSVRDVHKLMNVNFFGSYNCTRHVLPKMKRAREGIIVITSSQAAMFGIYGYGPYAASKYALRAMAETIAMESREHGVSVTLALPCDTNTPGFEEEEKSKPRETKIISGGGGLLKPEDMAKAILQDALKGNFISTVGAESWLITMLGGGLLPWDGFFTNLLHALVIGPLRLVGYGLHKYFNSIIRKCAKEDRAGDKVESK</sequence>
<dbReference type="FunCoup" id="A0A6I8UQG0">
    <property type="interactions" value="1024"/>
</dbReference>
<evidence type="ECO:0000313" key="16">
    <source>
        <dbReference type="RefSeq" id="XP_001359295.2"/>
    </source>
</evidence>
<evidence type="ECO:0000256" key="1">
    <source>
        <dbReference type="ARBA" id="ARBA00004240"/>
    </source>
</evidence>
<dbReference type="GO" id="GO:0030148">
    <property type="term" value="P:sphingolipid biosynthetic process"/>
    <property type="evidence" value="ECO:0007669"/>
    <property type="project" value="InterPro"/>
</dbReference>
<accession>A0A6I8UQG0</accession>
<evidence type="ECO:0000256" key="7">
    <source>
        <dbReference type="ARBA" id="ARBA00022857"/>
    </source>
</evidence>
<dbReference type="PRINTS" id="PR00081">
    <property type="entry name" value="GDHRDH"/>
</dbReference>
<dbReference type="InterPro" id="IPR036291">
    <property type="entry name" value="NAD(P)-bd_dom_sf"/>
</dbReference>
<evidence type="ECO:0000256" key="6">
    <source>
        <dbReference type="ARBA" id="ARBA00022824"/>
    </source>
</evidence>
<keyword evidence="8" id="KW-0746">Sphingolipid metabolism</keyword>
<keyword evidence="15" id="KW-1185">Reference proteome</keyword>
<comment type="pathway">
    <text evidence="2">Lipid metabolism; sphingolipid metabolism.</text>
</comment>
<evidence type="ECO:0000313" key="15">
    <source>
        <dbReference type="Proteomes" id="UP000001819"/>
    </source>
</evidence>
<dbReference type="EC" id="1.1.1.102" evidence="11"/>
<dbReference type="KEGG" id="dpo:4802366"/>
<evidence type="ECO:0000256" key="2">
    <source>
        <dbReference type="ARBA" id="ARBA00004760"/>
    </source>
</evidence>
<dbReference type="Gene3D" id="3.40.50.720">
    <property type="entry name" value="NAD(P)-binding Rossmann-like Domain"/>
    <property type="match status" value="1"/>
</dbReference>
<gene>
    <name evidence="16" type="primary">Kdsr</name>
</gene>
<dbReference type="RefSeq" id="XP_001359295.2">
    <property type="nucleotide sequence ID" value="XM_001359258.5"/>
</dbReference>
<keyword evidence="7" id="KW-0521">NADP</keyword>
<dbReference type="InterPro" id="IPR020904">
    <property type="entry name" value="Sc_DH/Rdtase_CS"/>
</dbReference>
<dbReference type="Proteomes" id="UP000001819">
    <property type="component" value="Chromosome 2"/>
</dbReference>
<comment type="catalytic activity">
    <reaction evidence="13">
        <text>sphinganine + NADP(+) = 3-oxosphinganine + NADPH + H(+)</text>
        <dbReference type="Rhea" id="RHEA:22640"/>
        <dbReference type="ChEBI" id="CHEBI:15378"/>
        <dbReference type="ChEBI" id="CHEBI:57783"/>
        <dbReference type="ChEBI" id="CHEBI:57817"/>
        <dbReference type="ChEBI" id="CHEBI:58299"/>
        <dbReference type="ChEBI" id="CHEBI:58349"/>
        <dbReference type="EC" id="1.1.1.102"/>
    </reaction>
    <physiologicalReaction direction="right-to-left" evidence="13">
        <dbReference type="Rhea" id="RHEA:22642"/>
    </physiologicalReaction>
</comment>
<dbReference type="GO" id="GO:0006666">
    <property type="term" value="P:3-keto-sphinganine metabolic process"/>
    <property type="evidence" value="ECO:0007669"/>
    <property type="project" value="InterPro"/>
</dbReference>
<dbReference type="InterPro" id="IPR002347">
    <property type="entry name" value="SDR_fam"/>
</dbReference>
<dbReference type="PANTHER" id="PTHR43550">
    <property type="entry name" value="3-KETODIHYDROSPHINGOSINE REDUCTASE"/>
    <property type="match status" value="1"/>
</dbReference>
<keyword evidence="14" id="KW-0812">Transmembrane</keyword>
<comment type="similarity">
    <text evidence="4">Belongs to the short-chain dehydrogenases/reductases (SDR) family.</text>
</comment>
<dbReference type="CDD" id="cd08939">
    <property type="entry name" value="KDSR-like_SDR_c"/>
    <property type="match status" value="1"/>
</dbReference>
<proteinExistence type="inferred from homology"/>
<evidence type="ECO:0000256" key="13">
    <source>
        <dbReference type="ARBA" id="ARBA00048930"/>
    </source>
</evidence>
<dbReference type="SUPFAM" id="SSF51735">
    <property type="entry name" value="NAD(P)-binding Rossmann-fold domains"/>
    <property type="match status" value="1"/>
</dbReference>
<dbReference type="InParanoid" id="A0A6I8UQG0"/>
<feature type="transmembrane region" description="Helical" evidence="14">
    <location>
        <begin position="23"/>
        <end position="45"/>
    </location>
</feature>
<keyword evidence="5" id="KW-0547">Nucleotide-binding</keyword>
<evidence type="ECO:0000256" key="3">
    <source>
        <dbReference type="ARBA" id="ARBA00004991"/>
    </source>
</evidence>
<organism evidence="15 16">
    <name type="scientific">Drosophila pseudoobscura pseudoobscura</name>
    <name type="common">Fruit fly</name>
    <dbReference type="NCBI Taxonomy" id="46245"/>
    <lineage>
        <taxon>Eukaryota</taxon>
        <taxon>Metazoa</taxon>
        <taxon>Ecdysozoa</taxon>
        <taxon>Arthropoda</taxon>
        <taxon>Hexapoda</taxon>
        <taxon>Insecta</taxon>
        <taxon>Pterygota</taxon>
        <taxon>Neoptera</taxon>
        <taxon>Endopterygota</taxon>
        <taxon>Diptera</taxon>
        <taxon>Brachycera</taxon>
        <taxon>Muscomorpha</taxon>
        <taxon>Ephydroidea</taxon>
        <taxon>Drosophilidae</taxon>
        <taxon>Drosophila</taxon>
        <taxon>Sophophora</taxon>
    </lineage>
</organism>
<protein>
    <recommendedName>
        <fullName evidence="11">3-dehydrosphinganine reductase</fullName>
        <ecNumber evidence="11">1.1.1.102</ecNumber>
    </recommendedName>
</protein>
<evidence type="ECO:0000256" key="12">
    <source>
        <dbReference type="ARBA" id="ARBA00044737"/>
    </source>
</evidence>
<evidence type="ECO:0000256" key="8">
    <source>
        <dbReference type="ARBA" id="ARBA00022919"/>
    </source>
</evidence>
<evidence type="ECO:0000256" key="5">
    <source>
        <dbReference type="ARBA" id="ARBA00022741"/>
    </source>
</evidence>
<evidence type="ECO:0000256" key="4">
    <source>
        <dbReference type="ARBA" id="ARBA00006484"/>
    </source>
</evidence>
<dbReference type="GO" id="GO:0005789">
    <property type="term" value="C:endoplasmic reticulum membrane"/>
    <property type="evidence" value="ECO:0007669"/>
    <property type="project" value="TreeGrafter"/>
</dbReference>
<keyword evidence="14" id="KW-0472">Membrane</keyword>
<name>A0A6I8UQG0_DROPS</name>
<evidence type="ECO:0000256" key="10">
    <source>
        <dbReference type="ARBA" id="ARBA00023098"/>
    </source>
</evidence>
<evidence type="ECO:0000256" key="11">
    <source>
        <dbReference type="ARBA" id="ARBA00026112"/>
    </source>
</evidence>
<keyword evidence="10" id="KW-0443">Lipid metabolism</keyword>
<dbReference type="PROSITE" id="PS00061">
    <property type="entry name" value="ADH_SHORT"/>
    <property type="match status" value="1"/>
</dbReference>
<dbReference type="Pfam" id="PF00106">
    <property type="entry name" value="adh_short"/>
    <property type="match status" value="1"/>
</dbReference>
<reference evidence="16" key="2">
    <citation type="submission" date="2025-08" db="UniProtKB">
        <authorList>
            <consortium name="RefSeq"/>
        </authorList>
    </citation>
    <scope>IDENTIFICATION</scope>
    <source>
        <strain evidence="16">MV-25-SWS-2005</strain>
        <tissue evidence="16">Whole body</tissue>
    </source>
</reference>